<accession>A0ABS9K9M6</accession>
<keyword evidence="1" id="KW-0732">Signal</keyword>
<gene>
    <name evidence="3" type="ORF">L6773_03150</name>
</gene>
<dbReference type="InterPro" id="IPR029058">
    <property type="entry name" value="AB_hydrolase_fold"/>
</dbReference>
<feature type="signal peptide" evidence="1">
    <location>
        <begin position="1"/>
        <end position="19"/>
    </location>
</feature>
<evidence type="ECO:0000259" key="2">
    <source>
        <dbReference type="Pfam" id="PF12146"/>
    </source>
</evidence>
<dbReference type="PANTHER" id="PTHR43265:SF1">
    <property type="entry name" value="ESTERASE ESTD"/>
    <property type="match status" value="1"/>
</dbReference>
<name>A0ABS9K9M6_9BACT</name>
<feature type="chain" id="PRO_5046155387" evidence="1">
    <location>
        <begin position="20"/>
        <end position="461"/>
    </location>
</feature>
<dbReference type="EMBL" id="JAKLWS010000002">
    <property type="protein sequence ID" value="MCG2587550.1"/>
    <property type="molecule type" value="Genomic_DNA"/>
</dbReference>
<feature type="domain" description="Serine aminopeptidase S33" evidence="2">
    <location>
        <begin position="180"/>
        <end position="274"/>
    </location>
</feature>
<dbReference type="RefSeq" id="WP_237852394.1">
    <property type="nucleotide sequence ID" value="NZ_JAKLWS010000002.1"/>
</dbReference>
<protein>
    <submittedName>
        <fullName evidence="3">Alpha/beta hydrolase</fullName>
    </submittedName>
</protein>
<reference evidence="3" key="1">
    <citation type="submission" date="2022-01" db="EMBL/GenBank/DDBJ databases">
        <authorList>
            <person name="Wang Y."/>
        </authorList>
    </citation>
    <scope>NUCLEOTIDE SEQUENCE</scope>
    <source>
        <strain evidence="3">WB101</strain>
    </source>
</reference>
<sequence length="461" mass="50257">MRRPALLLLFLSISAFVSAQPSLNGTWEGAISIQGQDLGIIFNIEGEAGNYSGTLDIPAQGAADLPLIYIIMRGDSMSTAFNTGTGMGEFKGQLVNENNIEGTYIQSGSSFPFRLVRQDPSSVNVVDPGAGEEFIITNEEVKIAGTLVVPDGVNQPSVVILLSGSGAQNRDSEIVGFRPFADIAEHLKNQDIASFRFDDRQVGQSTGNFMEAGLSTLASDVNSIIQFLQDSVDTQLGEIILLGHSQGGIVAGEVARSNPDVDKLILIASPAVSMMRILRYQVRQAYEEINLPEEAIQNEIDAREDLMKAISSNDGVNTAVELYEHAYREVLNSLSEEQLQAVPEDWESFIERQTNQLISYYGTTQMESFLFHNPAGDLSELSVPVLVLYGGKDSQVSDELNALAARDALNEAGTEFEIRVLENANHLFQEAETGAVTEYSTLDKEFIDGFLSTISDWILTH</sequence>
<keyword evidence="3" id="KW-0378">Hydrolase</keyword>
<dbReference type="InterPro" id="IPR053145">
    <property type="entry name" value="AB_hydrolase_Est10"/>
</dbReference>
<dbReference type="InterPro" id="IPR022742">
    <property type="entry name" value="Hydrolase_4"/>
</dbReference>
<dbReference type="Gene3D" id="3.40.50.1820">
    <property type="entry name" value="alpha/beta hydrolase"/>
    <property type="match status" value="1"/>
</dbReference>
<dbReference type="SUPFAM" id="SSF53474">
    <property type="entry name" value="alpha/beta-Hydrolases"/>
    <property type="match status" value="1"/>
</dbReference>
<dbReference type="PANTHER" id="PTHR43265">
    <property type="entry name" value="ESTERASE ESTD"/>
    <property type="match status" value="1"/>
</dbReference>
<dbReference type="Pfam" id="PF12146">
    <property type="entry name" value="Hydrolase_4"/>
    <property type="match status" value="1"/>
</dbReference>
<comment type="caution">
    <text evidence="3">The sequence shown here is derived from an EMBL/GenBank/DDBJ whole genome shotgun (WGS) entry which is preliminary data.</text>
</comment>
<proteinExistence type="predicted"/>
<organism evidence="3 4">
    <name type="scientific">Rhodohalobacter sulfatireducens</name>
    <dbReference type="NCBI Taxonomy" id="2911366"/>
    <lineage>
        <taxon>Bacteria</taxon>
        <taxon>Pseudomonadati</taxon>
        <taxon>Balneolota</taxon>
        <taxon>Balneolia</taxon>
        <taxon>Balneolales</taxon>
        <taxon>Balneolaceae</taxon>
        <taxon>Rhodohalobacter</taxon>
    </lineage>
</organism>
<reference evidence="3" key="2">
    <citation type="submission" date="2024-05" db="EMBL/GenBank/DDBJ databases">
        <title>Rhodohalobacter halophilus gen. nov., sp. nov., a moderately halophilic member of the family Balneolaceae.</title>
        <authorList>
            <person name="Xia J."/>
        </authorList>
    </citation>
    <scope>NUCLEOTIDE SEQUENCE</scope>
    <source>
        <strain evidence="3">WB101</strain>
    </source>
</reference>
<evidence type="ECO:0000313" key="3">
    <source>
        <dbReference type="EMBL" id="MCG2587550.1"/>
    </source>
</evidence>
<dbReference type="Proteomes" id="UP001165366">
    <property type="component" value="Unassembled WGS sequence"/>
</dbReference>
<dbReference type="GO" id="GO:0016787">
    <property type="term" value="F:hydrolase activity"/>
    <property type="evidence" value="ECO:0007669"/>
    <property type="project" value="UniProtKB-KW"/>
</dbReference>
<evidence type="ECO:0000313" key="4">
    <source>
        <dbReference type="Proteomes" id="UP001165366"/>
    </source>
</evidence>
<evidence type="ECO:0000256" key="1">
    <source>
        <dbReference type="SAM" id="SignalP"/>
    </source>
</evidence>
<keyword evidence="4" id="KW-1185">Reference proteome</keyword>